<sequence>MELAYLSECQCGHDVPSHGADVSVLGRPEYQRRGRVAVRIDELLQDAGRLVDFNFLDEDIMSLRLQMSLPRTSSPDDIFTASPSTEKRSLSVDSISLSDNDQEPSKKRQKMMDFSLGDMQEDGYDDDDDDCDEPLAAQIGPSRQPLSGHRAKKGHKTQAGTSPASMPPPTGLALAEMNRQITHGEPRIKVEEKMDEGQLNRLATGVTVDTDTAAATPSGMKPEKASWVELRRGVINVVPVENDGEPRSMIILTGLKTLFQKQLPKMPREYIARLVYDSNSRCLAIIKHGYLVVGGICFRPFPHRKFAEIVFFATNSADQVKGYGGMLMDHFKHHVRTTYPSMMHFLTYADNYAVGYFKKQGFTKEITLPRSVWAGYIKDYEGGTIMECALLPKVNYLEIRDMVSRQREAVMTKIREISKSHIVYSGIQRFQITNDGEFRIDYRDVPGLAESGWTPDQTDITRSPHKSPERNIMERLLSDLQQHPLSWAFLQPVNAEEVPDYYEVIKDPMDFSTMEHKLETNQYPNLDAFVDDAQLVFDNCRIYNPDGSIYARNATKMEKFMKEQLASYHVKQEEC</sequence>
<reference evidence="1" key="1">
    <citation type="submission" date="2019-10" db="EMBL/GenBank/DDBJ databases">
        <authorList>
            <consortium name="DOE Joint Genome Institute"/>
            <person name="Kuo A."/>
            <person name="Miyauchi S."/>
            <person name="Kiss E."/>
            <person name="Drula E."/>
            <person name="Kohler A."/>
            <person name="Sanchez-Garcia M."/>
            <person name="Andreopoulos B."/>
            <person name="Barry K.W."/>
            <person name="Bonito G."/>
            <person name="Buee M."/>
            <person name="Carver A."/>
            <person name="Chen C."/>
            <person name="Cichocki N."/>
            <person name="Clum A."/>
            <person name="Culley D."/>
            <person name="Crous P.W."/>
            <person name="Fauchery L."/>
            <person name="Girlanda M."/>
            <person name="Hayes R."/>
            <person name="Keri Z."/>
            <person name="Labutti K."/>
            <person name="Lipzen A."/>
            <person name="Lombard V."/>
            <person name="Magnuson J."/>
            <person name="Maillard F."/>
            <person name="Morin E."/>
            <person name="Murat C."/>
            <person name="Nolan M."/>
            <person name="Ohm R."/>
            <person name="Pangilinan J."/>
            <person name="Pereira M."/>
            <person name="Perotto S."/>
            <person name="Peter M."/>
            <person name="Riley R."/>
            <person name="Sitrit Y."/>
            <person name="Stielow B."/>
            <person name="Szollosi G."/>
            <person name="Zifcakova L."/>
            <person name="Stursova M."/>
            <person name="Spatafora J.W."/>
            <person name="Tedersoo L."/>
            <person name="Vaario L.-M."/>
            <person name="Yamada A."/>
            <person name="Yan M."/>
            <person name="Wang P."/>
            <person name="Xu J."/>
            <person name="Bruns T."/>
            <person name="Baldrian P."/>
            <person name="Vilgalys R."/>
            <person name="Henrissat B."/>
            <person name="Grigoriev I.V."/>
            <person name="Hibbett D."/>
            <person name="Nagy L.G."/>
            <person name="Martin F.M."/>
        </authorList>
    </citation>
    <scope>NUCLEOTIDE SEQUENCE</scope>
    <source>
        <strain evidence="1">P2</strain>
    </source>
</reference>
<gene>
    <name evidence="1" type="ORF">BDM02DRAFT_3182420</name>
</gene>
<comment type="caution">
    <text evidence="1">The sequence shown here is derived from an EMBL/GenBank/DDBJ whole genome shotgun (WGS) entry which is preliminary data.</text>
</comment>
<dbReference type="EMBL" id="MU117962">
    <property type="protein sequence ID" value="KAF9654000.1"/>
    <property type="molecule type" value="Genomic_DNA"/>
</dbReference>
<proteinExistence type="predicted"/>
<dbReference type="Proteomes" id="UP000886501">
    <property type="component" value="Unassembled WGS sequence"/>
</dbReference>
<protein>
    <submittedName>
        <fullName evidence="1">Bromodomain-containing protein</fullName>
    </submittedName>
</protein>
<keyword evidence="2" id="KW-1185">Reference proteome</keyword>
<name>A0ACB6ZX68_THEGA</name>
<evidence type="ECO:0000313" key="1">
    <source>
        <dbReference type="EMBL" id="KAF9654000.1"/>
    </source>
</evidence>
<evidence type="ECO:0000313" key="2">
    <source>
        <dbReference type="Proteomes" id="UP000886501"/>
    </source>
</evidence>
<accession>A0ACB6ZX68</accession>
<reference evidence="1" key="2">
    <citation type="journal article" date="2020" name="Nat. Commun.">
        <title>Large-scale genome sequencing of mycorrhizal fungi provides insights into the early evolution of symbiotic traits.</title>
        <authorList>
            <person name="Miyauchi S."/>
            <person name="Kiss E."/>
            <person name="Kuo A."/>
            <person name="Drula E."/>
            <person name="Kohler A."/>
            <person name="Sanchez-Garcia M."/>
            <person name="Morin E."/>
            <person name="Andreopoulos B."/>
            <person name="Barry K.W."/>
            <person name="Bonito G."/>
            <person name="Buee M."/>
            <person name="Carver A."/>
            <person name="Chen C."/>
            <person name="Cichocki N."/>
            <person name="Clum A."/>
            <person name="Culley D."/>
            <person name="Crous P.W."/>
            <person name="Fauchery L."/>
            <person name="Girlanda M."/>
            <person name="Hayes R.D."/>
            <person name="Keri Z."/>
            <person name="LaButti K."/>
            <person name="Lipzen A."/>
            <person name="Lombard V."/>
            <person name="Magnuson J."/>
            <person name="Maillard F."/>
            <person name="Murat C."/>
            <person name="Nolan M."/>
            <person name="Ohm R.A."/>
            <person name="Pangilinan J."/>
            <person name="Pereira M.F."/>
            <person name="Perotto S."/>
            <person name="Peter M."/>
            <person name="Pfister S."/>
            <person name="Riley R."/>
            <person name="Sitrit Y."/>
            <person name="Stielow J.B."/>
            <person name="Szollosi G."/>
            <person name="Zifcakova L."/>
            <person name="Stursova M."/>
            <person name="Spatafora J.W."/>
            <person name="Tedersoo L."/>
            <person name="Vaario L.M."/>
            <person name="Yamada A."/>
            <person name="Yan M."/>
            <person name="Wang P."/>
            <person name="Xu J."/>
            <person name="Bruns T."/>
            <person name="Baldrian P."/>
            <person name="Vilgalys R."/>
            <person name="Dunand C."/>
            <person name="Henrissat B."/>
            <person name="Grigoriev I.V."/>
            <person name="Hibbett D."/>
            <person name="Nagy L.G."/>
            <person name="Martin F.M."/>
        </authorList>
    </citation>
    <scope>NUCLEOTIDE SEQUENCE</scope>
    <source>
        <strain evidence="1">P2</strain>
    </source>
</reference>
<organism evidence="1 2">
    <name type="scientific">Thelephora ganbajun</name>
    <name type="common">Ganba fungus</name>
    <dbReference type="NCBI Taxonomy" id="370292"/>
    <lineage>
        <taxon>Eukaryota</taxon>
        <taxon>Fungi</taxon>
        <taxon>Dikarya</taxon>
        <taxon>Basidiomycota</taxon>
        <taxon>Agaricomycotina</taxon>
        <taxon>Agaricomycetes</taxon>
        <taxon>Thelephorales</taxon>
        <taxon>Thelephoraceae</taxon>
        <taxon>Thelephora</taxon>
    </lineage>
</organism>